<dbReference type="PATRIC" id="fig|294671.3.peg.586"/>
<keyword evidence="5" id="KW-1185">Reference proteome</keyword>
<dbReference type="GeneID" id="28488864"/>
<feature type="compositionally biased region" description="Low complexity" evidence="1">
    <location>
        <begin position="34"/>
        <end position="46"/>
    </location>
</feature>
<gene>
    <name evidence="4" type="ORF">SAMN02910297_01106</name>
    <name evidence="3" type="ORF">YLM1_0565</name>
</gene>
<sequence length="147" mass="16335">MAIGGRGLRNSKKAKDKNVLKIRSPNNARESRHSNNSRNSRASMDSRTVKQARSSKQVILMVIILIAFICGLALGISMIIGIVDSDSSDSGDVHYMNVTNNITKYENNSYDLKDENGTHILYYDFNENVTEGQNITAFNASQSVNIY</sequence>
<feature type="transmembrane region" description="Helical" evidence="2">
    <location>
        <begin position="58"/>
        <end position="83"/>
    </location>
</feature>
<proteinExistence type="predicted"/>
<dbReference type="AlphaFoldDB" id="A0A126QZB5"/>
<organism evidence="3 5">
    <name type="scientific">Methanobrevibacter olleyae</name>
    <dbReference type="NCBI Taxonomy" id="294671"/>
    <lineage>
        <taxon>Archaea</taxon>
        <taxon>Methanobacteriati</taxon>
        <taxon>Methanobacteriota</taxon>
        <taxon>Methanomada group</taxon>
        <taxon>Methanobacteria</taxon>
        <taxon>Methanobacteriales</taxon>
        <taxon>Methanobacteriaceae</taxon>
        <taxon>Methanobrevibacter</taxon>
    </lineage>
</organism>
<dbReference type="Proteomes" id="UP000066376">
    <property type="component" value="Chromosome"/>
</dbReference>
<dbReference type="Proteomes" id="UP000183442">
    <property type="component" value="Unassembled WGS sequence"/>
</dbReference>
<keyword evidence="2" id="KW-1133">Transmembrane helix</keyword>
<reference evidence="6" key="4">
    <citation type="submission" date="2016-10" db="EMBL/GenBank/DDBJ databases">
        <authorList>
            <person name="Varghese N."/>
        </authorList>
    </citation>
    <scope>NUCLEOTIDE SEQUENCE [LARGE SCALE GENOMIC DNA]</scope>
    <source>
        <strain evidence="6">DSM 16632</strain>
    </source>
</reference>
<evidence type="ECO:0000313" key="3">
    <source>
        <dbReference type="EMBL" id="AMK15122.1"/>
    </source>
</evidence>
<evidence type="ECO:0000256" key="2">
    <source>
        <dbReference type="SAM" id="Phobius"/>
    </source>
</evidence>
<evidence type="ECO:0000256" key="1">
    <source>
        <dbReference type="SAM" id="MobiDB-lite"/>
    </source>
</evidence>
<keyword evidence="2" id="KW-0812">Transmembrane</keyword>
<dbReference type="RefSeq" id="WP_067146103.1">
    <property type="nucleotide sequence ID" value="NZ_CP014265.1"/>
</dbReference>
<accession>A0A126QZB5</accession>
<reference evidence="3 5" key="1">
    <citation type="journal article" date="2016" name="Genome Announc.">
        <title>Draft Genome Sequence of the Rumen Methanogen Methanobrevibacter olleyae YLM1.</title>
        <authorList>
            <person name="Kelly W.J."/>
            <person name="Li D."/>
            <person name="Lambie S.C."/>
            <person name="Cox F."/>
            <person name="Attwood G.T."/>
            <person name="Altermann E."/>
            <person name="Leahy S.C."/>
        </authorList>
    </citation>
    <scope>NUCLEOTIDE SEQUENCE [LARGE SCALE GENOMIC DNA]</scope>
    <source>
        <strain evidence="3 5">YLM1</strain>
    </source>
</reference>
<dbReference type="STRING" id="294671.YLM1_0565"/>
<name>A0A126QZB5_METOL</name>
<keyword evidence="2" id="KW-0472">Membrane</keyword>
<evidence type="ECO:0000313" key="6">
    <source>
        <dbReference type="Proteomes" id="UP000183442"/>
    </source>
</evidence>
<feature type="region of interest" description="Disordered" evidence="1">
    <location>
        <begin position="1"/>
        <end position="50"/>
    </location>
</feature>
<protein>
    <submittedName>
        <fullName evidence="3">Uncharacterized protein</fullName>
    </submittedName>
</protein>
<evidence type="ECO:0000313" key="4">
    <source>
        <dbReference type="EMBL" id="SFL51522.1"/>
    </source>
</evidence>
<dbReference type="EMBL" id="CP014265">
    <property type="protein sequence ID" value="AMK15122.1"/>
    <property type="molecule type" value="Genomic_DNA"/>
</dbReference>
<dbReference type="KEGG" id="mol:YLM1_0565"/>
<reference evidence="5" key="2">
    <citation type="submission" date="2016-02" db="EMBL/GenBank/DDBJ databases">
        <title>The draft genome sequence of the rumen methanogen Methanobrevibacter olleyae YLM1.</title>
        <authorList>
            <consortium name="New Zealand Agricultural Greenhouse Gas Research Centre/Pastoral Greenhouse Gas Research Consortium"/>
            <person name="Kelly W.J."/>
            <person name="Li D."/>
            <person name="Lambie S.C."/>
            <person name="Attwood G.T."/>
            <person name="Altermann E."/>
            <person name="Leahy S.C."/>
        </authorList>
    </citation>
    <scope>NUCLEOTIDE SEQUENCE [LARGE SCALE GENOMIC DNA]</scope>
    <source>
        <strain evidence="5">YLM1</strain>
    </source>
</reference>
<dbReference type="EMBL" id="FOTL01000016">
    <property type="protein sequence ID" value="SFL51522.1"/>
    <property type="molecule type" value="Genomic_DNA"/>
</dbReference>
<reference evidence="4" key="3">
    <citation type="submission" date="2016-10" db="EMBL/GenBank/DDBJ databases">
        <authorList>
            <person name="de Groot N.N."/>
        </authorList>
    </citation>
    <scope>NUCLEOTIDE SEQUENCE [LARGE SCALE GENOMIC DNA]</scope>
    <source>
        <strain evidence="4">DSM 16632</strain>
    </source>
</reference>
<evidence type="ECO:0000313" key="5">
    <source>
        <dbReference type="Proteomes" id="UP000066376"/>
    </source>
</evidence>